<proteinExistence type="predicted"/>
<name>A0A5B7HNU5_PORTR</name>
<comment type="caution">
    <text evidence="1">The sequence shown here is derived from an EMBL/GenBank/DDBJ whole genome shotgun (WGS) entry which is preliminary data.</text>
</comment>
<dbReference type="EMBL" id="VSRR010031004">
    <property type="protein sequence ID" value="MPC70368.1"/>
    <property type="molecule type" value="Genomic_DNA"/>
</dbReference>
<evidence type="ECO:0000313" key="1">
    <source>
        <dbReference type="EMBL" id="MPC70368.1"/>
    </source>
</evidence>
<protein>
    <submittedName>
        <fullName evidence="1">Uncharacterized protein</fullName>
    </submittedName>
</protein>
<gene>
    <name evidence="1" type="ORF">E2C01_064614</name>
</gene>
<accession>A0A5B7HNU5</accession>
<dbReference type="Proteomes" id="UP000324222">
    <property type="component" value="Unassembled WGS sequence"/>
</dbReference>
<keyword evidence="2" id="KW-1185">Reference proteome</keyword>
<reference evidence="1 2" key="1">
    <citation type="submission" date="2019-05" db="EMBL/GenBank/DDBJ databases">
        <title>Another draft genome of Portunus trituberculatus and its Hox gene families provides insights of decapod evolution.</title>
        <authorList>
            <person name="Jeong J.-H."/>
            <person name="Song I."/>
            <person name="Kim S."/>
            <person name="Choi T."/>
            <person name="Kim D."/>
            <person name="Ryu S."/>
            <person name="Kim W."/>
        </authorList>
    </citation>
    <scope>NUCLEOTIDE SEQUENCE [LARGE SCALE GENOMIC DNA]</scope>
    <source>
        <tissue evidence="1">Muscle</tissue>
    </source>
</reference>
<dbReference type="AlphaFoldDB" id="A0A5B7HNU5"/>
<evidence type="ECO:0000313" key="2">
    <source>
        <dbReference type="Proteomes" id="UP000324222"/>
    </source>
</evidence>
<organism evidence="1 2">
    <name type="scientific">Portunus trituberculatus</name>
    <name type="common">Swimming crab</name>
    <name type="synonym">Neptunus trituberculatus</name>
    <dbReference type="NCBI Taxonomy" id="210409"/>
    <lineage>
        <taxon>Eukaryota</taxon>
        <taxon>Metazoa</taxon>
        <taxon>Ecdysozoa</taxon>
        <taxon>Arthropoda</taxon>
        <taxon>Crustacea</taxon>
        <taxon>Multicrustacea</taxon>
        <taxon>Malacostraca</taxon>
        <taxon>Eumalacostraca</taxon>
        <taxon>Eucarida</taxon>
        <taxon>Decapoda</taxon>
        <taxon>Pleocyemata</taxon>
        <taxon>Brachyura</taxon>
        <taxon>Eubrachyura</taxon>
        <taxon>Portunoidea</taxon>
        <taxon>Portunidae</taxon>
        <taxon>Portuninae</taxon>
        <taxon>Portunus</taxon>
    </lineage>
</organism>
<sequence>MDLAATQVVTSLSGLGCQGYDCSGSCHADAVAATFGGAARAVPESFRPASPSRGETTRTRYRLIAKLPIDPHQNSGSYVTGGL</sequence>